<keyword evidence="2" id="KW-0238">DNA-binding</keyword>
<dbReference type="InterPro" id="IPR036388">
    <property type="entry name" value="WH-like_DNA-bd_sf"/>
</dbReference>
<dbReference type="PROSITE" id="PS00622">
    <property type="entry name" value="HTH_LUXR_1"/>
    <property type="match status" value="1"/>
</dbReference>
<evidence type="ECO:0000256" key="2">
    <source>
        <dbReference type="ARBA" id="ARBA00023125"/>
    </source>
</evidence>
<dbReference type="EMBL" id="JTHE02000003">
    <property type="protein sequence ID" value="NEV67021.1"/>
    <property type="molecule type" value="Genomic_DNA"/>
</dbReference>
<dbReference type="SMART" id="SM00448">
    <property type="entry name" value="REC"/>
    <property type="match status" value="1"/>
</dbReference>
<dbReference type="SUPFAM" id="SSF46894">
    <property type="entry name" value="C-terminal effector domain of the bipartite response regulators"/>
    <property type="match status" value="1"/>
</dbReference>
<dbReference type="PROSITE" id="PS50110">
    <property type="entry name" value="RESPONSE_REGULATORY"/>
    <property type="match status" value="1"/>
</dbReference>
<dbReference type="GO" id="GO:0003677">
    <property type="term" value="F:DNA binding"/>
    <property type="evidence" value="ECO:0007669"/>
    <property type="project" value="UniProtKB-KW"/>
</dbReference>
<evidence type="ECO:0000313" key="3">
    <source>
        <dbReference type="EMBL" id="NEV67021.1"/>
    </source>
</evidence>
<dbReference type="InterPro" id="IPR050595">
    <property type="entry name" value="Bact_response_regulator"/>
</dbReference>
<dbReference type="GO" id="GO:0006355">
    <property type="term" value="P:regulation of DNA-templated transcription"/>
    <property type="evidence" value="ECO:0007669"/>
    <property type="project" value="InterPro"/>
</dbReference>
<dbReference type="PROSITE" id="PS50043">
    <property type="entry name" value="HTH_LUXR_2"/>
    <property type="match status" value="1"/>
</dbReference>
<dbReference type="InterPro" id="IPR016032">
    <property type="entry name" value="Sig_transdc_resp-reg_C-effctor"/>
</dbReference>
<dbReference type="PANTHER" id="PTHR44591">
    <property type="entry name" value="STRESS RESPONSE REGULATOR PROTEIN 1"/>
    <property type="match status" value="1"/>
</dbReference>
<reference evidence="3" key="1">
    <citation type="submission" date="2014-11" db="EMBL/GenBank/DDBJ databases">
        <authorList>
            <person name="Malar M.C."/>
            <person name="Sen D."/>
            <person name="Tripathy S."/>
        </authorList>
    </citation>
    <scope>NUCLEOTIDE SEQUENCE</scope>
    <source>
        <strain evidence="3">BDU141951</strain>
    </source>
</reference>
<dbReference type="Pfam" id="PF00072">
    <property type="entry name" value="Response_reg"/>
    <property type="match status" value="1"/>
</dbReference>
<evidence type="ECO:0000256" key="1">
    <source>
        <dbReference type="ARBA" id="ARBA00022553"/>
    </source>
</evidence>
<dbReference type="InterPro" id="IPR000792">
    <property type="entry name" value="Tscrpt_reg_LuxR_C"/>
</dbReference>
<sequence length="223" mass="25072">MPLTILVVDDDEGIRLSLKDYLELEGYIVVIAEDGWKALELISQCQPQLVITDISMPRIDGFAFLKSLRQQPAWRLLPVIFLTARTQTQERVQGYQSGCDVYIEKPFELPEIGAVVKNLLARSQLIQTAWLQYQQVPEPVPVAAHAASVSVAAPLLDDHFSLTDREQSVLDLLSEGMSNAQIAATLFLSPRTIEKYVTNLLRKTDTSNRAELVRFAMDHHLVE</sequence>
<reference evidence="3" key="3">
    <citation type="submission" date="2020-02" db="EMBL/GenBank/DDBJ databases">
        <authorList>
            <person name="Sarangi A.N."/>
            <person name="Ghosh S."/>
            <person name="Mukherjee M."/>
            <person name="Tripathy S."/>
        </authorList>
    </citation>
    <scope>NUCLEOTIDE SEQUENCE</scope>
    <source>
        <strain evidence="3">BDU141951</strain>
    </source>
</reference>
<dbReference type="PANTHER" id="PTHR44591:SF3">
    <property type="entry name" value="RESPONSE REGULATORY DOMAIN-CONTAINING PROTEIN"/>
    <property type="match status" value="1"/>
</dbReference>
<reference evidence="3" key="2">
    <citation type="journal article" date="2015" name="Genome Announc.">
        <title>Draft Genome Sequence of Filamentous Marine Cyanobacterium Lyngbya confervoides Strain BDU141951.</title>
        <authorList>
            <person name="Chandrababunaidu M.M."/>
            <person name="Sen D."/>
            <person name="Tripathy S."/>
        </authorList>
    </citation>
    <scope>NUCLEOTIDE SEQUENCE</scope>
    <source>
        <strain evidence="3">BDU141951</strain>
    </source>
</reference>
<dbReference type="Gene3D" id="1.10.10.10">
    <property type="entry name" value="Winged helix-like DNA-binding domain superfamily/Winged helix DNA-binding domain"/>
    <property type="match status" value="1"/>
</dbReference>
<dbReference type="Pfam" id="PF00196">
    <property type="entry name" value="GerE"/>
    <property type="match status" value="1"/>
</dbReference>
<dbReference type="CDD" id="cd06170">
    <property type="entry name" value="LuxR_C_like"/>
    <property type="match status" value="1"/>
</dbReference>
<dbReference type="SUPFAM" id="SSF52172">
    <property type="entry name" value="CheY-like"/>
    <property type="match status" value="1"/>
</dbReference>
<dbReference type="Gene3D" id="3.40.50.2300">
    <property type="match status" value="1"/>
</dbReference>
<dbReference type="GO" id="GO:0000160">
    <property type="term" value="P:phosphorelay signal transduction system"/>
    <property type="evidence" value="ECO:0007669"/>
    <property type="project" value="InterPro"/>
</dbReference>
<name>A0A0C1YEP8_9CYAN</name>
<dbReference type="InterPro" id="IPR001789">
    <property type="entry name" value="Sig_transdc_resp-reg_receiver"/>
</dbReference>
<dbReference type="SMART" id="SM00421">
    <property type="entry name" value="HTH_LUXR"/>
    <property type="match status" value="1"/>
</dbReference>
<gene>
    <name evidence="3" type="ORF">QQ91_007805</name>
</gene>
<dbReference type="PRINTS" id="PR00038">
    <property type="entry name" value="HTHLUXR"/>
</dbReference>
<proteinExistence type="predicted"/>
<accession>A0A0C1YEP8</accession>
<comment type="caution">
    <text evidence="3">The sequence shown here is derived from an EMBL/GenBank/DDBJ whole genome shotgun (WGS) entry which is preliminary data.</text>
</comment>
<dbReference type="AlphaFoldDB" id="A0A0C1YEP8"/>
<dbReference type="InterPro" id="IPR011006">
    <property type="entry name" value="CheY-like_superfamily"/>
</dbReference>
<keyword evidence="1" id="KW-0597">Phosphoprotein</keyword>
<protein>
    <submittedName>
        <fullName evidence="3">Response regulator transcription factor</fullName>
    </submittedName>
</protein>
<organism evidence="3">
    <name type="scientific">Lyngbya confervoides BDU141951</name>
    <dbReference type="NCBI Taxonomy" id="1574623"/>
    <lineage>
        <taxon>Bacteria</taxon>
        <taxon>Bacillati</taxon>
        <taxon>Cyanobacteriota</taxon>
        <taxon>Cyanophyceae</taxon>
        <taxon>Oscillatoriophycideae</taxon>
        <taxon>Oscillatoriales</taxon>
        <taxon>Microcoleaceae</taxon>
        <taxon>Lyngbya</taxon>
    </lineage>
</organism>